<dbReference type="GO" id="GO:0016757">
    <property type="term" value="F:glycosyltransferase activity"/>
    <property type="evidence" value="ECO:0007669"/>
    <property type="project" value="UniProtKB-KW"/>
</dbReference>
<keyword evidence="4 6" id="KW-0472">Membrane</keyword>
<comment type="caution">
    <text evidence="7">The sequence shown here is derived from an EMBL/GenBank/DDBJ whole genome shotgun (WGS) entry which is preliminary data.</text>
</comment>
<accession>A0AAN7LAV2</accession>
<sequence>MGHEQQHNPNSAKTKQTMMIRSHVLLIITFFVIGFSIGITVAICVKTSWFDTNLIYGFTRAPLAQPVMFEAAASTQAQAAMLEAAAPPPAGQALKRHDMDDEELFWRATMVPRIKRFPFERVPKVAFLFLVKGPLPLGPLWELFFGGHGGLYSIYVHSHPSYNETVPEDSVFHGRRIPSKVAKGLPQSPYTYYMDRSNTWSFNFLQPVEWGRASMMDAERRLLANALLDFSNERFVLLSEACIPLFNFSTIYEYLIGSNESFLQLFDDPGRDGRGRYNRRMFPTIDAAVWRKGSQWFEVSRDMAIHIVSDDKYYWVFREFCVKENRPPCYLDEHYIPTLVYAVSPGRNSNRTVTWVDWSKRGPHPGRFTRWDVSLEFINQIRYGAANCTYNGNPTSMCFLFARKFIPDTLQPLLKIAPVFLGANP</sequence>
<dbReference type="PANTHER" id="PTHR31042:SF20">
    <property type="entry name" value="CORE-2_I-BRANCHING BETA-1,6-N-ACETYLGLUCOSAMINYLTRANSFERASE FAMILY PROTEIN"/>
    <property type="match status" value="1"/>
</dbReference>
<keyword evidence="6" id="KW-0812">Transmembrane</keyword>
<keyword evidence="2" id="KW-0328">Glycosyltransferase</keyword>
<dbReference type="AlphaFoldDB" id="A0AAN7LAV2"/>
<protein>
    <recommendedName>
        <fullName evidence="9">Core-2/I-branching beta-1,6-N-acetylglucosaminyltransferase family protein</fullName>
    </recommendedName>
</protein>
<evidence type="ECO:0000256" key="4">
    <source>
        <dbReference type="ARBA" id="ARBA00023136"/>
    </source>
</evidence>
<name>A0AAN7LAV2_TRANT</name>
<dbReference type="Proteomes" id="UP001346149">
    <property type="component" value="Unassembled WGS sequence"/>
</dbReference>
<proteinExistence type="predicted"/>
<keyword evidence="6" id="KW-1133">Transmembrane helix</keyword>
<evidence type="ECO:0008006" key="9">
    <source>
        <dbReference type="Google" id="ProtNLM"/>
    </source>
</evidence>
<dbReference type="Pfam" id="PF02485">
    <property type="entry name" value="Branch"/>
    <property type="match status" value="2"/>
</dbReference>
<keyword evidence="3" id="KW-0808">Transferase</keyword>
<organism evidence="7 8">
    <name type="scientific">Trapa natans</name>
    <name type="common">Water chestnut</name>
    <dbReference type="NCBI Taxonomy" id="22666"/>
    <lineage>
        <taxon>Eukaryota</taxon>
        <taxon>Viridiplantae</taxon>
        <taxon>Streptophyta</taxon>
        <taxon>Embryophyta</taxon>
        <taxon>Tracheophyta</taxon>
        <taxon>Spermatophyta</taxon>
        <taxon>Magnoliopsida</taxon>
        <taxon>eudicotyledons</taxon>
        <taxon>Gunneridae</taxon>
        <taxon>Pentapetalae</taxon>
        <taxon>rosids</taxon>
        <taxon>malvids</taxon>
        <taxon>Myrtales</taxon>
        <taxon>Lythraceae</taxon>
        <taxon>Trapa</taxon>
    </lineage>
</organism>
<evidence type="ECO:0000313" key="8">
    <source>
        <dbReference type="Proteomes" id="UP001346149"/>
    </source>
</evidence>
<evidence type="ECO:0000256" key="5">
    <source>
        <dbReference type="ARBA" id="ARBA00023180"/>
    </source>
</evidence>
<evidence type="ECO:0000256" key="6">
    <source>
        <dbReference type="SAM" id="Phobius"/>
    </source>
</evidence>
<comment type="subcellular location">
    <subcellularLocation>
        <location evidence="1">Membrane</location>
        <topology evidence="1">Single-pass type II membrane protein</topology>
    </subcellularLocation>
</comment>
<dbReference type="PANTHER" id="PTHR31042">
    <property type="entry name" value="CORE-2/I-BRANCHING BETA-1,6-N-ACETYLGLUCOSAMINYLTRANSFERASE FAMILY PROTEIN-RELATED"/>
    <property type="match status" value="1"/>
</dbReference>
<evidence type="ECO:0000256" key="2">
    <source>
        <dbReference type="ARBA" id="ARBA00022676"/>
    </source>
</evidence>
<evidence type="ECO:0000256" key="3">
    <source>
        <dbReference type="ARBA" id="ARBA00022679"/>
    </source>
</evidence>
<dbReference type="InterPro" id="IPR044174">
    <property type="entry name" value="BC10-like"/>
</dbReference>
<evidence type="ECO:0000313" key="7">
    <source>
        <dbReference type="EMBL" id="KAK4781545.1"/>
    </source>
</evidence>
<keyword evidence="5" id="KW-0325">Glycoprotein</keyword>
<gene>
    <name evidence="7" type="ORF">SAY86_015647</name>
</gene>
<reference evidence="7 8" key="1">
    <citation type="journal article" date="2023" name="Hortic Res">
        <title>Pangenome of water caltrop reveals structural variations and asymmetric subgenome divergence after allopolyploidization.</title>
        <authorList>
            <person name="Zhang X."/>
            <person name="Chen Y."/>
            <person name="Wang L."/>
            <person name="Yuan Y."/>
            <person name="Fang M."/>
            <person name="Shi L."/>
            <person name="Lu R."/>
            <person name="Comes H.P."/>
            <person name="Ma Y."/>
            <person name="Chen Y."/>
            <person name="Huang G."/>
            <person name="Zhou Y."/>
            <person name="Zheng Z."/>
            <person name="Qiu Y."/>
        </authorList>
    </citation>
    <scope>NUCLEOTIDE SEQUENCE [LARGE SCALE GENOMIC DNA]</scope>
    <source>
        <strain evidence="7">F231</strain>
    </source>
</reference>
<dbReference type="GO" id="GO:0016020">
    <property type="term" value="C:membrane"/>
    <property type="evidence" value="ECO:0007669"/>
    <property type="project" value="UniProtKB-SubCell"/>
</dbReference>
<evidence type="ECO:0000256" key="1">
    <source>
        <dbReference type="ARBA" id="ARBA00004606"/>
    </source>
</evidence>
<feature type="transmembrane region" description="Helical" evidence="6">
    <location>
        <begin position="23"/>
        <end position="43"/>
    </location>
</feature>
<keyword evidence="8" id="KW-1185">Reference proteome</keyword>
<dbReference type="InterPro" id="IPR003406">
    <property type="entry name" value="Glyco_trans_14"/>
</dbReference>
<dbReference type="EMBL" id="JAXQNO010000016">
    <property type="protein sequence ID" value="KAK4781545.1"/>
    <property type="molecule type" value="Genomic_DNA"/>
</dbReference>